<keyword evidence="4" id="KW-0539">Nucleus</keyword>
<dbReference type="Pfam" id="PF03126">
    <property type="entry name" value="Plus-3"/>
    <property type="match status" value="1"/>
</dbReference>
<reference evidence="8 9" key="1">
    <citation type="submission" date="2020-10" db="EMBL/GenBank/DDBJ databases">
        <title>The Coptis chinensis genome and diversification of protoberbering-type alkaloids.</title>
        <authorList>
            <person name="Wang B."/>
            <person name="Shu S."/>
            <person name="Song C."/>
            <person name="Liu Y."/>
        </authorList>
    </citation>
    <scope>NUCLEOTIDE SEQUENCE [LARGE SCALE GENOMIC DNA]</scope>
    <source>
        <strain evidence="8">HL-2020</strain>
        <tissue evidence="8">Leaf</tissue>
    </source>
</reference>
<evidence type="ECO:0000256" key="2">
    <source>
        <dbReference type="ARBA" id="ARBA00023015"/>
    </source>
</evidence>
<dbReference type="InterPro" id="IPR036128">
    <property type="entry name" value="Plus3-like_sf"/>
</dbReference>
<evidence type="ECO:0000313" key="8">
    <source>
        <dbReference type="EMBL" id="KAF9621090.1"/>
    </source>
</evidence>
<dbReference type="Proteomes" id="UP000631114">
    <property type="component" value="Unassembled WGS sequence"/>
</dbReference>
<proteinExistence type="predicted"/>
<feature type="compositionally biased region" description="Acidic residues" evidence="6">
    <location>
        <begin position="242"/>
        <end position="253"/>
    </location>
</feature>
<keyword evidence="5" id="KW-0175">Coiled coil</keyword>
<dbReference type="SUPFAM" id="SSF159042">
    <property type="entry name" value="Plus3-like"/>
    <property type="match status" value="1"/>
</dbReference>
<feature type="compositionally biased region" description="Basic and acidic residues" evidence="6">
    <location>
        <begin position="99"/>
        <end position="138"/>
    </location>
</feature>
<keyword evidence="3" id="KW-0804">Transcription</keyword>
<dbReference type="AlphaFoldDB" id="A0A835INL6"/>
<dbReference type="EMBL" id="JADFTS010000002">
    <property type="protein sequence ID" value="KAF9621090.1"/>
    <property type="molecule type" value="Genomic_DNA"/>
</dbReference>
<sequence length="628" mass="70321">MTELENLLLEAAGRTGGPGKNRHSRPPPRRQRAPSYSDDGSDSNYDNSDDGYTSRKPSGSQVPLKKRLDPTDKDDDREDRDDGDRGNESGDDSDVGSDLYKDDSDREELAQMTELEREMILSERAQRRDDQRLREGVRAKQVVKKPQFVKTPDVPSSRVRSSARFAERAAAKDDALNELRAKRLKQQDPEGHRSSRFRDTGRGNSDRRDTSPVRRKPVVAAQSSDSSQSENQSQSHSRDDGSAGEEDLVDSDEERSNKEEDLTLEDIKETTIRRSKLAKWFMEPFFEELIVGCFVRVGIGKREHKAYYRLCIVKNVDATEPNKQYRLENKSTHKYLSVTWGRSEARWQMAVISESPPLQSEFDEWVRAMKKDGVRIPSRQDVMEKQEAIQKAISYVYSSETVKIMLQEKKSASSRPLNIAAEKERLRREMEVAESKRNKAEVERIQARLKELEAISKQKKGLDTKAVRLAEMNKKNRAENFKMASEKKAINTDLKEGEEGYDPFSRRWTRSRNYYVSNTAGGDEAAASANGDVVAESGLGVGSGSVVAGVTGVAGLSTTAAALEAVANAGKLVDTNAPVDQGTVSNSLHSFQLEISLDNFEAVAGIPQGIYGKKAKDRGHHWAQSPRE</sequence>
<gene>
    <name evidence="8" type="ORF">IFM89_016524</name>
</gene>
<feature type="region of interest" description="Disordered" evidence="6">
    <location>
        <begin position="1"/>
        <end position="262"/>
    </location>
</feature>
<evidence type="ECO:0000259" key="7">
    <source>
        <dbReference type="PROSITE" id="PS51360"/>
    </source>
</evidence>
<protein>
    <recommendedName>
        <fullName evidence="7">Plus3 domain-containing protein</fullName>
    </recommendedName>
</protein>
<dbReference type="SMART" id="SM00719">
    <property type="entry name" value="Plus3"/>
    <property type="match status" value="1"/>
</dbReference>
<dbReference type="GO" id="GO:0003677">
    <property type="term" value="F:DNA binding"/>
    <property type="evidence" value="ECO:0007669"/>
    <property type="project" value="InterPro"/>
</dbReference>
<evidence type="ECO:0000256" key="1">
    <source>
        <dbReference type="ARBA" id="ARBA00004123"/>
    </source>
</evidence>
<accession>A0A835INL6</accession>
<feature type="compositionally biased region" description="Basic residues" evidence="6">
    <location>
        <begin position="20"/>
        <end position="32"/>
    </location>
</feature>
<feature type="domain" description="Plus3" evidence="7">
    <location>
        <begin position="261"/>
        <end position="394"/>
    </location>
</feature>
<dbReference type="GO" id="GO:1990269">
    <property type="term" value="F:RNA polymerase II C-terminal domain phosphoserine binding"/>
    <property type="evidence" value="ECO:0007669"/>
    <property type="project" value="TreeGrafter"/>
</dbReference>
<dbReference type="InterPro" id="IPR004343">
    <property type="entry name" value="Plus-3_dom"/>
</dbReference>
<keyword evidence="9" id="KW-1185">Reference proteome</keyword>
<feature type="compositionally biased region" description="Low complexity" evidence="6">
    <location>
        <begin position="33"/>
        <end position="46"/>
    </location>
</feature>
<feature type="compositionally biased region" description="Basic and acidic residues" evidence="6">
    <location>
        <begin position="165"/>
        <end position="212"/>
    </location>
</feature>
<organism evidence="8 9">
    <name type="scientific">Coptis chinensis</name>
    <dbReference type="NCBI Taxonomy" id="261450"/>
    <lineage>
        <taxon>Eukaryota</taxon>
        <taxon>Viridiplantae</taxon>
        <taxon>Streptophyta</taxon>
        <taxon>Embryophyta</taxon>
        <taxon>Tracheophyta</taxon>
        <taxon>Spermatophyta</taxon>
        <taxon>Magnoliopsida</taxon>
        <taxon>Ranunculales</taxon>
        <taxon>Ranunculaceae</taxon>
        <taxon>Coptidoideae</taxon>
        <taxon>Coptis</taxon>
    </lineage>
</organism>
<evidence type="ECO:0000256" key="3">
    <source>
        <dbReference type="ARBA" id="ARBA00023163"/>
    </source>
</evidence>
<feature type="compositionally biased region" description="Low complexity" evidence="6">
    <location>
        <begin position="222"/>
        <end position="235"/>
    </location>
</feature>
<feature type="coiled-coil region" evidence="5">
    <location>
        <begin position="423"/>
        <end position="462"/>
    </location>
</feature>
<dbReference type="PROSITE" id="PS51360">
    <property type="entry name" value="PLUS3"/>
    <property type="match status" value="1"/>
</dbReference>
<dbReference type="Gene3D" id="3.90.70.200">
    <property type="entry name" value="Plus-3 domain"/>
    <property type="match status" value="1"/>
</dbReference>
<evidence type="ECO:0000256" key="6">
    <source>
        <dbReference type="SAM" id="MobiDB-lite"/>
    </source>
</evidence>
<dbReference type="PANTHER" id="PTHR13115">
    <property type="entry name" value="RNA POLYMERASE-ASSOCIATED PROTEIN RTF1 HOMOLOG"/>
    <property type="match status" value="1"/>
</dbReference>
<evidence type="ECO:0000256" key="4">
    <source>
        <dbReference type="ARBA" id="ARBA00023242"/>
    </source>
</evidence>
<dbReference type="FunFam" id="3.90.70.200:FF:000003">
    <property type="entry name" value="RNA polymerase-associated protein RTF1"/>
    <property type="match status" value="1"/>
</dbReference>
<keyword evidence="2" id="KW-0805">Transcription regulation</keyword>
<comment type="caution">
    <text evidence="8">The sequence shown here is derived from an EMBL/GenBank/DDBJ whole genome shotgun (WGS) entry which is preliminary data.</text>
</comment>
<name>A0A835INL6_9MAGN</name>
<comment type="subcellular location">
    <subcellularLocation>
        <location evidence="1">Nucleus</location>
    </subcellularLocation>
</comment>
<evidence type="ECO:0000313" key="9">
    <source>
        <dbReference type="Proteomes" id="UP000631114"/>
    </source>
</evidence>
<evidence type="ECO:0000256" key="5">
    <source>
        <dbReference type="SAM" id="Coils"/>
    </source>
</evidence>
<dbReference type="OrthoDB" id="1749246at2759"/>
<dbReference type="PANTHER" id="PTHR13115:SF8">
    <property type="entry name" value="RNA POLYMERASE-ASSOCIATED PROTEIN RTF1 HOMOLOG"/>
    <property type="match status" value="1"/>
</dbReference>
<dbReference type="GO" id="GO:0016593">
    <property type="term" value="C:Cdc73/Paf1 complex"/>
    <property type="evidence" value="ECO:0007669"/>
    <property type="project" value="TreeGrafter"/>
</dbReference>